<evidence type="ECO:0000256" key="4">
    <source>
        <dbReference type="ARBA" id="ARBA00023172"/>
    </source>
</evidence>
<accession>A0A1U7LY58</accession>
<dbReference type="NCBIfam" id="TIGR00613">
    <property type="entry name" value="reco"/>
    <property type="match status" value="1"/>
</dbReference>
<dbReference type="GO" id="GO:0006302">
    <property type="term" value="P:double-strand break repair"/>
    <property type="evidence" value="ECO:0007669"/>
    <property type="project" value="TreeGrafter"/>
</dbReference>
<dbReference type="Pfam" id="PF02565">
    <property type="entry name" value="RecO_C"/>
    <property type="match status" value="1"/>
</dbReference>
<dbReference type="SUPFAM" id="SSF50249">
    <property type="entry name" value="Nucleic acid-binding proteins"/>
    <property type="match status" value="1"/>
</dbReference>
<sequence>MATTNNYTLGIVLNEMEFGESSKIIRVFTRNYGIISIMVKGAMTPKSKNLGVSQVFGVNEYLLKKGQSFFYIGDAKIVESNFKIRDNYYNLIYASILLEILEKSSIHGEANKKVFDLMRKSLYFFNFTRDPISLAIAFELKYLSFIGYRPKLDIKEKSYFSIREGIIDFQDPYSFSLSRRDLVYLNKLLYKKFEEIENEKDMEEIDVNRKKYLHNIIIKYIKYNLDISSFKSDRLFN</sequence>
<dbReference type="GO" id="GO:0006310">
    <property type="term" value="P:DNA recombination"/>
    <property type="evidence" value="ECO:0007669"/>
    <property type="project" value="UniProtKB-UniRule"/>
</dbReference>
<dbReference type="AlphaFoldDB" id="A0A1U7LY58"/>
<evidence type="ECO:0000256" key="3">
    <source>
        <dbReference type="ARBA" id="ARBA00022763"/>
    </source>
</evidence>
<keyword evidence="9" id="KW-1185">Reference proteome</keyword>
<evidence type="ECO:0000256" key="1">
    <source>
        <dbReference type="ARBA" id="ARBA00007452"/>
    </source>
</evidence>
<dbReference type="PANTHER" id="PTHR33991">
    <property type="entry name" value="DNA REPAIR PROTEIN RECO"/>
    <property type="match status" value="1"/>
</dbReference>
<evidence type="ECO:0000313" key="8">
    <source>
        <dbReference type="EMBL" id="OLR64288.1"/>
    </source>
</evidence>
<proteinExistence type="inferred from homology"/>
<comment type="similarity">
    <text evidence="1 7">Belongs to the RecO family.</text>
</comment>
<protein>
    <recommendedName>
        <fullName evidence="2 7">DNA repair protein RecO</fullName>
    </recommendedName>
    <alternativeName>
        <fullName evidence="6 7">Recombination protein O</fullName>
    </alternativeName>
</protein>
<dbReference type="InterPro" id="IPR012340">
    <property type="entry name" value="NA-bd_OB-fold"/>
</dbReference>
<keyword evidence="5 7" id="KW-0234">DNA repair</keyword>
<evidence type="ECO:0000256" key="5">
    <source>
        <dbReference type="ARBA" id="ARBA00023204"/>
    </source>
</evidence>
<dbReference type="EMBL" id="MJIH01000001">
    <property type="protein sequence ID" value="OLR64288.1"/>
    <property type="molecule type" value="Genomic_DNA"/>
</dbReference>
<dbReference type="InterPro" id="IPR022572">
    <property type="entry name" value="DNA_rep/recomb_RecO_N"/>
</dbReference>
<keyword evidence="4 7" id="KW-0233">DNA recombination</keyword>
<gene>
    <name evidence="7" type="primary">recO</name>
    <name evidence="8" type="ORF">BIV18_01365</name>
</gene>
<reference evidence="8 9" key="1">
    <citation type="journal article" date="2016" name="Appl. Environ. Microbiol.">
        <title>Function and Phylogeny of Bacterial Butyryl Coenzyme A:Acetate Transferases and Their Diversity in the Proximal Colon of Swine.</title>
        <authorList>
            <person name="Trachsel J."/>
            <person name="Bayles D.O."/>
            <person name="Looft T."/>
            <person name="Levine U.Y."/>
            <person name="Allen H.K."/>
        </authorList>
    </citation>
    <scope>NUCLEOTIDE SEQUENCE [LARGE SCALE GENOMIC DNA]</scope>
    <source>
        <strain evidence="8 9">35-6-1</strain>
    </source>
</reference>
<name>A0A1U7LY58_9FIRM</name>
<dbReference type="Pfam" id="PF11967">
    <property type="entry name" value="RecO_N"/>
    <property type="match status" value="1"/>
</dbReference>
<dbReference type="InterPro" id="IPR037278">
    <property type="entry name" value="ARFGAP/RecO"/>
</dbReference>
<evidence type="ECO:0000313" key="9">
    <source>
        <dbReference type="Proteomes" id="UP000187166"/>
    </source>
</evidence>
<dbReference type="SUPFAM" id="SSF57863">
    <property type="entry name" value="ArfGap/RecO-like zinc finger"/>
    <property type="match status" value="1"/>
</dbReference>
<dbReference type="InterPro" id="IPR003717">
    <property type="entry name" value="RecO"/>
</dbReference>
<dbReference type="Gene3D" id="2.40.50.140">
    <property type="entry name" value="Nucleic acid-binding proteins"/>
    <property type="match status" value="1"/>
</dbReference>
<comment type="function">
    <text evidence="7">Involved in DNA repair and RecF pathway recombination.</text>
</comment>
<dbReference type="PANTHER" id="PTHR33991:SF1">
    <property type="entry name" value="DNA REPAIR PROTEIN RECO"/>
    <property type="match status" value="1"/>
</dbReference>
<organism evidence="8 9">
    <name type="scientific">Peptoniphilus porci</name>
    <dbReference type="NCBI Taxonomy" id="2652280"/>
    <lineage>
        <taxon>Bacteria</taxon>
        <taxon>Bacillati</taxon>
        <taxon>Bacillota</taxon>
        <taxon>Tissierellia</taxon>
        <taxon>Tissierellales</taxon>
        <taxon>Peptoniphilaceae</taxon>
        <taxon>Peptoniphilus</taxon>
    </lineage>
</organism>
<dbReference type="Gene3D" id="1.20.1440.120">
    <property type="entry name" value="Recombination protein O, C-terminal domain"/>
    <property type="match status" value="1"/>
</dbReference>
<comment type="caution">
    <text evidence="8">The sequence shown here is derived from an EMBL/GenBank/DDBJ whole genome shotgun (WGS) entry which is preliminary data.</text>
</comment>
<dbReference type="InterPro" id="IPR042242">
    <property type="entry name" value="RecO_C"/>
</dbReference>
<evidence type="ECO:0000256" key="7">
    <source>
        <dbReference type="HAMAP-Rule" id="MF_00201"/>
    </source>
</evidence>
<dbReference type="Proteomes" id="UP000187166">
    <property type="component" value="Unassembled WGS sequence"/>
</dbReference>
<evidence type="ECO:0000256" key="2">
    <source>
        <dbReference type="ARBA" id="ARBA00021310"/>
    </source>
</evidence>
<dbReference type="RefSeq" id="WP_075658932.1">
    <property type="nucleotide sequence ID" value="NZ_JABDSR010000001.1"/>
</dbReference>
<dbReference type="HAMAP" id="MF_00201">
    <property type="entry name" value="RecO"/>
    <property type="match status" value="1"/>
</dbReference>
<evidence type="ECO:0000256" key="6">
    <source>
        <dbReference type="ARBA" id="ARBA00033409"/>
    </source>
</evidence>
<accession>A0A848R8Q5</accession>
<dbReference type="STRING" id="1465756.BIV18_01365"/>
<dbReference type="GO" id="GO:0043590">
    <property type="term" value="C:bacterial nucleoid"/>
    <property type="evidence" value="ECO:0007669"/>
    <property type="project" value="TreeGrafter"/>
</dbReference>
<keyword evidence="3 7" id="KW-0227">DNA damage</keyword>